<dbReference type="RefSeq" id="WP_124766773.1">
    <property type="nucleotide sequence ID" value="NZ_JAFBDY010000028.1"/>
</dbReference>
<name>A0A3N9U6Y2_9BACI</name>
<evidence type="ECO:0008006" key="3">
    <source>
        <dbReference type="Google" id="ProtNLM"/>
    </source>
</evidence>
<comment type="caution">
    <text evidence="1">The sequence shown here is derived from an EMBL/GenBank/DDBJ whole genome shotgun (WGS) entry which is preliminary data.</text>
</comment>
<gene>
    <name evidence="1" type="ORF">EBB45_18235</name>
</gene>
<reference evidence="1 2" key="1">
    <citation type="journal article" date="2013" name="J. Microbiol.">
        <title>Lysinibacillus chungkukjangi sp. nov., isolated from Chungkukjang, Korean fermented soybean food.</title>
        <authorList>
            <person name="Kim S.J."/>
            <person name="Jang Y.H."/>
            <person name="Hamada M."/>
            <person name="Ahn J.H."/>
            <person name="Weon H.Y."/>
            <person name="Suzuki K."/>
            <person name="Whang K.S."/>
            <person name="Kwon S.W."/>
        </authorList>
    </citation>
    <scope>NUCLEOTIDE SEQUENCE [LARGE SCALE GENOMIC DNA]</scope>
    <source>
        <strain evidence="1 2">MCCC 1A12701</strain>
    </source>
</reference>
<keyword evidence="2" id="KW-1185">Reference proteome</keyword>
<dbReference type="AlphaFoldDB" id="A0A3N9U6Y2"/>
<evidence type="ECO:0000313" key="1">
    <source>
        <dbReference type="EMBL" id="RQW72359.1"/>
    </source>
</evidence>
<protein>
    <recommendedName>
        <fullName evidence="3">DUF1643 domain-containing protein</fullName>
    </recommendedName>
</protein>
<organism evidence="1 2">
    <name type="scientific">Lysinibacillus composti</name>
    <dbReference type="NCBI Taxonomy" id="720633"/>
    <lineage>
        <taxon>Bacteria</taxon>
        <taxon>Bacillati</taxon>
        <taxon>Bacillota</taxon>
        <taxon>Bacilli</taxon>
        <taxon>Bacillales</taxon>
        <taxon>Bacillaceae</taxon>
        <taxon>Lysinibacillus</taxon>
    </lineage>
</organism>
<proteinExistence type="predicted"/>
<dbReference type="OrthoDB" id="2599540at2"/>
<accession>A0A3N9U6Y2</accession>
<sequence length="211" mass="24647">MERVKAVATFRQIGEEIYRTDTYIQFGTAKQSLGAVVMLNPGSADLKGEAKWQLHHTGCYTDEISLDSTMRQLVDFMTSTHSKLEGRLYIYNLIYVRQTNHIDAINLFQHLKLIGKYPTISLPSLQEMKTHPWLLIGWGVETKKRWTYYESEKRKWLHLINNCGIPYFGVLSEKNEYYHPCPNSPAKKERLDQLIQAFKNTIEYKKLVNNN</sequence>
<dbReference type="EMBL" id="RRCT01000027">
    <property type="protein sequence ID" value="RQW72359.1"/>
    <property type="molecule type" value="Genomic_DNA"/>
</dbReference>
<dbReference type="Proteomes" id="UP000274033">
    <property type="component" value="Unassembled WGS sequence"/>
</dbReference>
<evidence type="ECO:0000313" key="2">
    <source>
        <dbReference type="Proteomes" id="UP000274033"/>
    </source>
</evidence>